<accession>A0A350HC30</accession>
<protein>
    <recommendedName>
        <fullName evidence="3">GWxTD domain-containing protein</fullName>
    </recommendedName>
</protein>
<gene>
    <name evidence="1" type="ORF">DCW38_07960</name>
</gene>
<dbReference type="Proteomes" id="UP000264062">
    <property type="component" value="Unassembled WGS sequence"/>
</dbReference>
<evidence type="ECO:0000313" key="2">
    <source>
        <dbReference type="Proteomes" id="UP000264062"/>
    </source>
</evidence>
<organism evidence="1 2">
    <name type="scientific">candidate division WOR-3 bacterium</name>
    <dbReference type="NCBI Taxonomy" id="2052148"/>
    <lineage>
        <taxon>Bacteria</taxon>
        <taxon>Bacteria division WOR-3</taxon>
    </lineage>
</organism>
<comment type="caution">
    <text evidence="1">The sequence shown here is derived from an EMBL/GenBank/DDBJ whole genome shotgun (WGS) entry which is preliminary data.</text>
</comment>
<name>A0A350HC30_UNCW3</name>
<dbReference type="EMBL" id="DMZY01000237">
    <property type="protein sequence ID" value="HAV93096.1"/>
    <property type="molecule type" value="Genomic_DNA"/>
</dbReference>
<evidence type="ECO:0000313" key="1">
    <source>
        <dbReference type="EMBL" id="HAV93096.1"/>
    </source>
</evidence>
<dbReference type="InterPro" id="IPR030959">
    <property type="entry name" value="GWxTD_dom"/>
</dbReference>
<dbReference type="AlphaFoldDB" id="A0A350HC30"/>
<dbReference type="NCBIfam" id="TIGR04514">
    <property type="entry name" value="GWxTD_dom"/>
    <property type="match status" value="1"/>
</dbReference>
<evidence type="ECO:0008006" key="3">
    <source>
        <dbReference type="Google" id="ProtNLM"/>
    </source>
</evidence>
<sequence>MINVKFVNSQYSSGHEEGYKSARGRIYLTYGSPDETFVIPMSEGAKSYDNWIYYKNSGMQFIFMDMKGFGKFDLLYTNVESENIPANWESYIDDENMIQFYRN</sequence>
<reference evidence="1 2" key="1">
    <citation type="journal article" date="2018" name="Nat. Biotechnol.">
        <title>A standardized bacterial taxonomy based on genome phylogeny substantially revises the tree of life.</title>
        <authorList>
            <person name="Parks D.H."/>
            <person name="Chuvochina M."/>
            <person name="Waite D.W."/>
            <person name="Rinke C."/>
            <person name="Skarshewski A."/>
            <person name="Chaumeil P.A."/>
            <person name="Hugenholtz P."/>
        </authorList>
    </citation>
    <scope>NUCLEOTIDE SEQUENCE [LARGE SCALE GENOMIC DNA]</scope>
    <source>
        <strain evidence="1">UBA9956</strain>
    </source>
</reference>
<proteinExistence type="predicted"/>